<protein>
    <recommendedName>
        <fullName evidence="4">Cuticle protein 6</fullName>
    </recommendedName>
</protein>
<dbReference type="InterPro" id="IPR000618">
    <property type="entry name" value="Insect_cuticle"/>
</dbReference>
<evidence type="ECO:0008006" key="4">
    <source>
        <dbReference type="Google" id="ProtNLM"/>
    </source>
</evidence>
<keyword evidence="1" id="KW-0732">Signal</keyword>
<feature type="signal peptide" evidence="1">
    <location>
        <begin position="1"/>
        <end position="15"/>
    </location>
</feature>
<dbReference type="Proteomes" id="UP000499080">
    <property type="component" value="Unassembled WGS sequence"/>
</dbReference>
<sequence>MFLLVVLASIALVHAQGPYHHAQPYDFGYAIRDHHSHQYRREAGNGVGGVVGSYGYIDGRGNIQQTSYGVGSGHAGPFYGYGIGGYDLGYGGYGVYGL</sequence>
<evidence type="ECO:0000313" key="2">
    <source>
        <dbReference type="EMBL" id="GBN89825.1"/>
    </source>
</evidence>
<dbReference type="EMBL" id="BGPR01022996">
    <property type="protein sequence ID" value="GBN89825.1"/>
    <property type="molecule type" value="Genomic_DNA"/>
</dbReference>
<evidence type="ECO:0000313" key="3">
    <source>
        <dbReference type="Proteomes" id="UP000499080"/>
    </source>
</evidence>
<evidence type="ECO:0000256" key="1">
    <source>
        <dbReference type="SAM" id="SignalP"/>
    </source>
</evidence>
<feature type="chain" id="PRO_5021350930" description="Cuticle protein 6" evidence="1">
    <location>
        <begin position="16"/>
        <end position="98"/>
    </location>
</feature>
<dbReference type="AlphaFoldDB" id="A0A4Y2SS84"/>
<reference evidence="2 3" key="1">
    <citation type="journal article" date="2019" name="Sci. Rep.">
        <title>Orb-weaving spider Araneus ventricosus genome elucidates the spidroin gene catalogue.</title>
        <authorList>
            <person name="Kono N."/>
            <person name="Nakamura H."/>
            <person name="Ohtoshi R."/>
            <person name="Moran D.A.P."/>
            <person name="Shinohara A."/>
            <person name="Yoshida Y."/>
            <person name="Fujiwara M."/>
            <person name="Mori M."/>
            <person name="Tomita M."/>
            <person name="Arakawa K."/>
        </authorList>
    </citation>
    <scope>NUCLEOTIDE SEQUENCE [LARGE SCALE GENOMIC DNA]</scope>
</reference>
<dbReference type="Pfam" id="PF00379">
    <property type="entry name" value="Chitin_bind_4"/>
    <property type="match status" value="1"/>
</dbReference>
<name>A0A4Y2SS84_ARAVE</name>
<accession>A0A4Y2SS84</accession>
<keyword evidence="3" id="KW-1185">Reference proteome</keyword>
<proteinExistence type="predicted"/>
<organism evidence="2 3">
    <name type="scientific">Araneus ventricosus</name>
    <name type="common">Orbweaver spider</name>
    <name type="synonym">Epeira ventricosa</name>
    <dbReference type="NCBI Taxonomy" id="182803"/>
    <lineage>
        <taxon>Eukaryota</taxon>
        <taxon>Metazoa</taxon>
        <taxon>Ecdysozoa</taxon>
        <taxon>Arthropoda</taxon>
        <taxon>Chelicerata</taxon>
        <taxon>Arachnida</taxon>
        <taxon>Araneae</taxon>
        <taxon>Araneomorphae</taxon>
        <taxon>Entelegynae</taxon>
        <taxon>Araneoidea</taxon>
        <taxon>Araneidae</taxon>
        <taxon>Araneus</taxon>
    </lineage>
</organism>
<dbReference type="OrthoDB" id="10545178at2759"/>
<gene>
    <name evidence="2" type="ORF">AVEN_198223_1</name>
</gene>
<comment type="caution">
    <text evidence="2">The sequence shown here is derived from an EMBL/GenBank/DDBJ whole genome shotgun (WGS) entry which is preliminary data.</text>
</comment>